<name>A0A238LDA3_9RHOB</name>
<accession>A0A238LDA3</accession>
<dbReference type="RefSeq" id="WP_093991599.1">
    <property type="nucleotide sequence ID" value="NZ_FXZK01000002.1"/>
</dbReference>
<dbReference type="EMBL" id="FXZK01000002">
    <property type="protein sequence ID" value="SMY07394.1"/>
    <property type="molecule type" value="Genomic_DNA"/>
</dbReference>
<keyword evidence="1" id="KW-0812">Transmembrane</keyword>
<dbReference type="AlphaFoldDB" id="A0A238LDA3"/>
<dbReference type="OrthoDB" id="166547at2"/>
<dbReference type="Pfam" id="PF09945">
    <property type="entry name" value="DUF2177"/>
    <property type="match status" value="1"/>
</dbReference>
<reference evidence="2 3" key="1">
    <citation type="submission" date="2017-05" db="EMBL/GenBank/DDBJ databases">
        <authorList>
            <person name="Song R."/>
            <person name="Chenine A.L."/>
            <person name="Ruprecht R.M."/>
        </authorList>
    </citation>
    <scope>NUCLEOTIDE SEQUENCE [LARGE SCALE GENOMIC DNA]</scope>
    <source>
        <strain evidence="2 3">CECT 8899</strain>
    </source>
</reference>
<gene>
    <name evidence="2" type="ORF">LOM8899_01529</name>
</gene>
<evidence type="ECO:0008006" key="4">
    <source>
        <dbReference type="Google" id="ProtNLM"/>
    </source>
</evidence>
<evidence type="ECO:0000256" key="1">
    <source>
        <dbReference type="SAM" id="Phobius"/>
    </source>
</evidence>
<proteinExistence type="predicted"/>
<sequence>MTLIILYVATVALFLGLDVLGLRFIVKPVFDQDIGDMLLDNPRYGPALVFYLFYVVGLLSFVSVPALRGETGLLTVFLLGAGFGGIAYGTYEFSNLATLKGWTWKMLTTDLIWGMALTGTSAAGGLAIARALTKT</sequence>
<keyword evidence="3" id="KW-1185">Reference proteome</keyword>
<dbReference type="InterPro" id="IPR018687">
    <property type="entry name" value="DUF2177_membr"/>
</dbReference>
<protein>
    <recommendedName>
        <fullName evidence="4">DUF2177 domain-containing protein</fullName>
    </recommendedName>
</protein>
<feature type="transmembrane region" description="Helical" evidence="1">
    <location>
        <begin position="73"/>
        <end position="91"/>
    </location>
</feature>
<organism evidence="2 3">
    <name type="scientific">Flavimaricola marinus</name>
    <dbReference type="NCBI Taxonomy" id="1819565"/>
    <lineage>
        <taxon>Bacteria</taxon>
        <taxon>Pseudomonadati</taxon>
        <taxon>Pseudomonadota</taxon>
        <taxon>Alphaproteobacteria</taxon>
        <taxon>Rhodobacterales</taxon>
        <taxon>Paracoccaceae</taxon>
        <taxon>Flavimaricola</taxon>
    </lineage>
</organism>
<evidence type="ECO:0000313" key="3">
    <source>
        <dbReference type="Proteomes" id="UP000201613"/>
    </source>
</evidence>
<keyword evidence="1" id="KW-1133">Transmembrane helix</keyword>
<feature type="transmembrane region" description="Helical" evidence="1">
    <location>
        <begin position="111"/>
        <end position="132"/>
    </location>
</feature>
<dbReference type="Proteomes" id="UP000201613">
    <property type="component" value="Unassembled WGS sequence"/>
</dbReference>
<keyword evidence="1" id="KW-0472">Membrane</keyword>
<feature type="transmembrane region" description="Helical" evidence="1">
    <location>
        <begin position="47"/>
        <end position="66"/>
    </location>
</feature>
<evidence type="ECO:0000313" key="2">
    <source>
        <dbReference type="EMBL" id="SMY07394.1"/>
    </source>
</evidence>